<evidence type="ECO:0000259" key="4">
    <source>
        <dbReference type="Pfam" id="PF01266"/>
    </source>
</evidence>
<dbReference type="SUPFAM" id="SSF103025">
    <property type="entry name" value="Folate-binding domain"/>
    <property type="match status" value="1"/>
</dbReference>
<feature type="transmembrane region" description="Helical" evidence="3">
    <location>
        <begin position="7"/>
        <end position="26"/>
    </location>
</feature>
<dbReference type="RefSeq" id="WP_263734821.1">
    <property type="nucleotide sequence ID" value="NZ_JAOWKY010000002.1"/>
</dbReference>
<keyword evidence="2" id="KW-0560">Oxidoreductase</keyword>
<dbReference type="InterPro" id="IPR036188">
    <property type="entry name" value="FAD/NAD-bd_sf"/>
</dbReference>
<evidence type="ECO:0000256" key="1">
    <source>
        <dbReference type="ARBA" id="ARBA00008609"/>
    </source>
</evidence>
<dbReference type="Gene3D" id="3.50.50.60">
    <property type="entry name" value="FAD/NAD(P)-binding domain"/>
    <property type="match status" value="1"/>
</dbReference>
<dbReference type="Pfam" id="PF01571">
    <property type="entry name" value="GCV_T"/>
    <property type="match status" value="1"/>
</dbReference>
<accession>A0ABT2ZDK8</accession>
<dbReference type="InterPro" id="IPR029043">
    <property type="entry name" value="GcvT/YgfZ_C"/>
</dbReference>
<evidence type="ECO:0000313" key="8">
    <source>
        <dbReference type="EMBL" id="MCV2869170.1"/>
    </source>
</evidence>
<evidence type="ECO:0000259" key="6">
    <source>
        <dbReference type="Pfam" id="PF08669"/>
    </source>
</evidence>
<dbReference type="Pfam" id="PF08669">
    <property type="entry name" value="GCV_T_C"/>
    <property type="match status" value="1"/>
</dbReference>
<gene>
    <name evidence="8" type="ORF">OEW28_11080</name>
</gene>
<feature type="domain" description="GCVT N-terminal" evidence="5">
    <location>
        <begin position="424"/>
        <end position="700"/>
    </location>
</feature>
<dbReference type="InterPro" id="IPR013977">
    <property type="entry name" value="GcvT_C"/>
</dbReference>
<comment type="caution">
    <text evidence="8">The sequence shown here is derived from an EMBL/GenBank/DDBJ whole genome shotgun (WGS) entry which is preliminary data.</text>
</comment>
<keyword evidence="3" id="KW-0472">Membrane</keyword>
<dbReference type="SUPFAM" id="SSF51905">
    <property type="entry name" value="FAD/NAD(P)-binding domain"/>
    <property type="match status" value="1"/>
</dbReference>
<dbReference type="InterPro" id="IPR006222">
    <property type="entry name" value="GCVT_N"/>
</dbReference>
<evidence type="ECO:0000256" key="3">
    <source>
        <dbReference type="SAM" id="Phobius"/>
    </source>
</evidence>
<dbReference type="Proteomes" id="UP001652542">
    <property type="component" value="Unassembled WGS sequence"/>
</dbReference>
<dbReference type="PROSITE" id="PS51257">
    <property type="entry name" value="PROKAR_LIPOPROTEIN"/>
    <property type="match status" value="1"/>
</dbReference>
<sequence>MKADRHAKIVIIGAGAIGCAIAYHLARQGERDVLVLEKAQVTHGSTWHAAGLVGQLRGKRSLTRLMQNSVAVFDRLAGESGMATDWKKVGSLRLAASDARWSEIRRSVQLAKSFGFEAHLVSPDEARRMFPHIDPKGVVGAAWIPTDGYIDPYAVTMAFASSARKGGVRIEEGVTVTGIVVKGRRALGVVTDHGTISADVVVNAAGYWARRVGAMAGVPVAAGVVEHQYFVTEKGLDVPDNLTTLRDPDHNFYLKPEVGGSWAIGGWEEGTRALWNQWAPFDFARELFPANMDRLELFALPAAERLPVLNDIGIKTVINGPIPVSADGEPIMGLAPELDNFYLACGFTAGIAASGGAGEAMANWILHGDPGLDLWPFDARRFGVPHARASWLAARAAEAYAAYYKVHWPGEEHHAGRGLRRSPLYEPLRAAGAVFGARFGWERANWFKSSDATATDTPSFEDKPGWHAAVAAEVRAIREGVALIDQTSFSKFELSGPGAQAALNRIAAADIAGDPGRAIYTQLLNDKGGIEADLTILHRGDEDFLIVTGSGFGVRDANWITRQLPEGMGLRDVTNAHVVLNICGPMARTVLSSLTDADLSNGAFPFLSAREIVVGHAPAYAVRVGYVGELGWELYIPTEYAAHVYETLKAAGAAAGIRDVGYRAIESCRLEKGYLYWSADITPETTPYEAGLGFAVAMGKGDFTGRKALEAADKPKRKLVTLTVEGFAPFLSGETVLYDGKPVASLTSAGYGHHLGKTIGFAYLPAELAGEQGFTIEAFGTPYAATRGPRCLYDAKMERLKA</sequence>
<dbReference type="Gene3D" id="3.30.9.10">
    <property type="entry name" value="D-Amino Acid Oxidase, subunit A, domain 2"/>
    <property type="match status" value="1"/>
</dbReference>
<dbReference type="InterPro" id="IPR028896">
    <property type="entry name" value="GcvT/YgfZ/DmdA"/>
</dbReference>
<dbReference type="InterPro" id="IPR032503">
    <property type="entry name" value="FAO_M"/>
</dbReference>
<dbReference type="Gene3D" id="3.30.1360.120">
    <property type="entry name" value="Probable tRNA modification gtpase trme, domain 1"/>
    <property type="match status" value="1"/>
</dbReference>
<feature type="domain" description="FAD dependent oxidoreductase central" evidence="7">
    <location>
        <begin position="367"/>
        <end position="422"/>
    </location>
</feature>
<evidence type="ECO:0000259" key="5">
    <source>
        <dbReference type="Pfam" id="PF01571"/>
    </source>
</evidence>
<protein>
    <submittedName>
        <fullName evidence="8">FAD-dependent oxidoreductase</fullName>
    </submittedName>
</protein>
<keyword evidence="3" id="KW-0812">Transmembrane</keyword>
<dbReference type="InterPro" id="IPR006076">
    <property type="entry name" value="FAD-dep_OxRdtase"/>
</dbReference>
<feature type="domain" description="Aminomethyltransferase C-terminal" evidence="6">
    <location>
        <begin position="717"/>
        <end position="794"/>
    </location>
</feature>
<comment type="similarity">
    <text evidence="1">Belongs to the GcvT family.</text>
</comment>
<feature type="domain" description="FAD dependent oxidoreductase" evidence="4">
    <location>
        <begin position="8"/>
        <end position="364"/>
    </location>
</feature>
<dbReference type="Gene3D" id="3.30.70.1400">
    <property type="entry name" value="Aminomethyltransferase beta-barrel domains"/>
    <property type="match status" value="1"/>
</dbReference>
<dbReference type="Gene3D" id="2.40.30.110">
    <property type="entry name" value="Aminomethyltransferase beta-barrel domains"/>
    <property type="match status" value="1"/>
</dbReference>
<dbReference type="InterPro" id="IPR027266">
    <property type="entry name" value="TrmE/GcvT-like"/>
</dbReference>
<name>A0ABT2ZDK8_9RHOB</name>
<evidence type="ECO:0000256" key="2">
    <source>
        <dbReference type="ARBA" id="ARBA00023002"/>
    </source>
</evidence>
<evidence type="ECO:0000259" key="7">
    <source>
        <dbReference type="Pfam" id="PF16350"/>
    </source>
</evidence>
<dbReference type="Pfam" id="PF16350">
    <property type="entry name" value="FAO_M"/>
    <property type="match status" value="1"/>
</dbReference>
<dbReference type="PANTHER" id="PTHR43757">
    <property type="entry name" value="AMINOMETHYLTRANSFERASE"/>
    <property type="match status" value="1"/>
</dbReference>
<evidence type="ECO:0000313" key="9">
    <source>
        <dbReference type="Proteomes" id="UP001652542"/>
    </source>
</evidence>
<dbReference type="SUPFAM" id="SSF101790">
    <property type="entry name" value="Aminomethyltransferase beta-barrel domain"/>
    <property type="match status" value="1"/>
</dbReference>
<dbReference type="PANTHER" id="PTHR43757:SF2">
    <property type="entry name" value="AMINOMETHYLTRANSFERASE, MITOCHONDRIAL"/>
    <property type="match status" value="1"/>
</dbReference>
<dbReference type="Pfam" id="PF01266">
    <property type="entry name" value="DAO"/>
    <property type="match status" value="1"/>
</dbReference>
<keyword evidence="9" id="KW-1185">Reference proteome</keyword>
<dbReference type="SUPFAM" id="SSF54373">
    <property type="entry name" value="FAD-linked reductases, C-terminal domain"/>
    <property type="match status" value="1"/>
</dbReference>
<reference evidence="8 9" key="1">
    <citation type="submission" date="2022-10" db="EMBL/GenBank/DDBJ databases">
        <title>Defluviimonas sp. nov., isolated from ocean surface water.</title>
        <authorList>
            <person name="He W."/>
            <person name="Wang L."/>
            <person name="Zhang D.-F."/>
        </authorList>
    </citation>
    <scope>NUCLEOTIDE SEQUENCE [LARGE SCALE GENOMIC DNA]</scope>
    <source>
        <strain evidence="8 9">WL0002</strain>
    </source>
</reference>
<organism evidence="8 9">
    <name type="scientific">Albidovulum marisflavi</name>
    <dbReference type="NCBI Taxonomy" id="2984159"/>
    <lineage>
        <taxon>Bacteria</taxon>
        <taxon>Pseudomonadati</taxon>
        <taxon>Pseudomonadota</taxon>
        <taxon>Alphaproteobacteria</taxon>
        <taxon>Rhodobacterales</taxon>
        <taxon>Paracoccaceae</taxon>
        <taxon>Albidovulum</taxon>
    </lineage>
</organism>
<proteinExistence type="inferred from homology"/>
<dbReference type="EMBL" id="JAOWKY010000002">
    <property type="protein sequence ID" value="MCV2869170.1"/>
    <property type="molecule type" value="Genomic_DNA"/>
</dbReference>
<keyword evidence="3" id="KW-1133">Transmembrane helix</keyword>